<name>A0A2I2EZA7_ASPCN</name>
<dbReference type="GeneID" id="36521585"/>
<evidence type="ECO:0000313" key="2">
    <source>
        <dbReference type="Proteomes" id="UP000234585"/>
    </source>
</evidence>
<dbReference type="RefSeq" id="XP_024667712.1">
    <property type="nucleotide sequence ID" value="XM_024814425.1"/>
</dbReference>
<protein>
    <submittedName>
        <fullName evidence="1">Uncharacterized protein</fullName>
    </submittedName>
</protein>
<dbReference type="AlphaFoldDB" id="A0A2I2EZA7"/>
<proteinExistence type="predicted"/>
<sequence length="68" mass="7448">MEGTEVKYQLLMDPSKSYSDGELNSTGHVVIRVIRVVKDFKALRASYEDSVSGVLKGCRVVATTLNNA</sequence>
<evidence type="ECO:0000313" key="1">
    <source>
        <dbReference type="EMBL" id="PLB33700.1"/>
    </source>
</evidence>
<accession>A0A2I2EZA7</accession>
<keyword evidence="2" id="KW-1185">Reference proteome</keyword>
<dbReference type="EMBL" id="KZ559197">
    <property type="protein sequence ID" value="PLB33700.1"/>
    <property type="molecule type" value="Genomic_DNA"/>
</dbReference>
<gene>
    <name evidence="1" type="ORF">BDW47DRAFT_113473</name>
</gene>
<organism evidence="1 2">
    <name type="scientific">Aspergillus candidus</name>
    <dbReference type="NCBI Taxonomy" id="41067"/>
    <lineage>
        <taxon>Eukaryota</taxon>
        <taxon>Fungi</taxon>
        <taxon>Dikarya</taxon>
        <taxon>Ascomycota</taxon>
        <taxon>Pezizomycotina</taxon>
        <taxon>Eurotiomycetes</taxon>
        <taxon>Eurotiomycetidae</taxon>
        <taxon>Eurotiales</taxon>
        <taxon>Aspergillaceae</taxon>
        <taxon>Aspergillus</taxon>
        <taxon>Aspergillus subgen. Circumdati</taxon>
    </lineage>
</organism>
<dbReference type="Proteomes" id="UP000234585">
    <property type="component" value="Unassembled WGS sequence"/>
</dbReference>
<reference evidence="1 2" key="1">
    <citation type="submission" date="2017-12" db="EMBL/GenBank/DDBJ databases">
        <authorList>
            <consortium name="DOE Joint Genome Institute"/>
            <person name="Haridas S."/>
            <person name="Kjaerbolling I."/>
            <person name="Vesth T.C."/>
            <person name="Frisvad J.C."/>
            <person name="Nybo J.L."/>
            <person name="Theobald S."/>
            <person name="Kuo A."/>
            <person name="Bowyer P."/>
            <person name="Matsuda Y."/>
            <person name="Mondo S."/>
            <person name="Lyhne E.K."/>
            <person name="Kogle M.E."/>
            <person name="Clum A."/>
            <person name="Lipzen A."/>
            <person name="Salamov A."/>
            <person name="Ngan C.Y."/>
            <person name="Daum C."/>
            <person name="Chiniquy J."/>
            <person name="Barry K."/>
            <person name="LaButti K."/>
            <person name="Simmons B.A."/>
            <person name="Magnuson J.K."/>
            <person name="Mortensen U.H."/>
            <person name="Larsen T.O."/>
            <person name="Grigoriev I.V."/>
            <person name="Baker S.E."/>
            <person name="Andersen M.R."/>
            <person name="Nordberg H.P."/>
            <person name="Cantor M.N."/>
            <person name="Hua S.X."/>
        </authorList>
    </citation>
    <scope>NUCLEOTIDE SEQUENCE [LARGE SCALE GENOMIC DNA]</scope>
    <source>
        <strain evidence="1 2">CBS 102.13</strain>
    </source>
</reference>